<dbReference type="Proteomes" id="UP000703269">
    <property type="component" value="Unassembled WGS sequence"/>
</dbReference>
<dbReference type="PANTHER" id="PTHR40124:SF1">
    <property type="entry name" value="DISAGGREGATASE RELATED REPEAT PROTEIN"/>
    <property type="match status" value="1"/>
</dbReference>
<reference evidence="2 3" key="1">
    <citation type="submission" date="2021-08" db="EMBL/GenBank/DDBJ databases">
        <title>Draft Genome Sequence of Phanerochaete sordida strain YK-624.</title>
        <authorList>
            <person name="Mori T."/>
            <person name="Dohra H."/>
            <person name="Suzuki T."/>
            <person name="Kawagishi H."/>
            <person name="Hirai H."/>
        </authorList>
    </citation>
    <scope>NUCLEOTIDE SEQUENCE [LARGE SCALE GENOMIC DNA]</scope>
    <source>
        <strain evidence="2 3">YK-624</strain>
    </source>
</reference>
<accession>A0A9P3GSN1</accession>
<evidence type="ECO:0000313" key="3">
    <source>
        <dbReference type="Proteomes" id="UP000703269"/>
    </source>
</evidence>
<proteinExistence type="predicted"/>
<protein>
    <recommendedName>
        <fullName evidence="1">Polysaccharide lyase 14 domain-containing protein</fullName>
    </recommendedName>
</protein>
<dbReference type="Gene3D" id="2.60.120.200">
    <property type="match status" value="1"/>
</dbReference>
<name>A0A9P3GSN1_9APHY</name>
<dbReference type="AlphaFoldDB" id="A0A9P3GSN1"/>
<evidence type="ECO:0000313" key="2">
    <source>
        <dbReference type="EMBL" id="GJF00127.1"/>
    </source>
</evidence>
<dbReference type="PANTHER" id="PTHR40124">
    <property type="match status" value="1"/>
</dbReference>
<keyword evidence="3" id="KW-1185">Reference proteome</keyword>
<dbReference type="Pfam" id="PF21294">
    <property type="entry name" value="Polysacc_lyase_14"/>
    <property type="match status" value="1"/>
</dbReference>
<evidence type="ECO:0000259" key="1">
    <source>
        <dbReference type="Pfam" id="PF21294"/>
    </source>
</evidence>
<comment type="caution">
    <text evidence="2">The sequence shown here is derived from an EMBL/GenBank/DDBJ whole genome shotgun (WGS) entry which is preliminary data.</text>
</comment>
<gene>
    <name evidence="2" type="ORF">PsYK624_164060</name>
</gene>
<sequence length="303" mass="32763">MSLSLTNVLFPVPHHHILAGFTSAPTLALPHVAQVALSDAALGVHKAGRLPHAVVAPPAADAAHPAAYEAAFARGSINPGNKTAPPGGFGFYVHGPAEWRRALEHHRVQQEVVLSYEVRFEDGWEWQKGGKLPGVYGGVGEFAYGCSGGRQENRCKCFNLRLMWRQGGAGELYAYLPLNDTNAAALMAVPQTHRNPDYGFSVGRGLWKFEPGRWIAVAERVKMNTVGQADGEVEVFIDGRSVLCAKGLILRDADASESSVQGLHFQTFFGGHSEEWASPKDQKAWFTNISGAILGTTPTHDEL</sequence>
<dbReference type="EMBL" id="BPQB01000135">
    <property type="protein sequence ID" value="GJF00127.1"/>
    <property type="molecule type" value="Genomic_DNA"/>
</dbReference>
<feature type="domain" description="Polysaccharide lyase 14" evidence="1">
    <location>
        <begin position="67"/>
        <end position="289"/>
    </location>
</feature>
<dbReference type="OrthoDB" id="3337916at2759"/>
<dbReference type="InterPro" id="IPR048958">
    <property type="entry name" value="Polysacc_lyase_14"/>
</dbReference>
<organism evidence="2 3">
    <name type="scientific">Phanerochaete sordida</name>
    <dbReference type="NCBI Taxonomy" id="48140"/>
    <lineage>
        <taxon>Eukaryota</taxon>
        <taxon>Fungi</taxon>
        <taxon>Dikarya</taxon>
        <taxon>Basidiomycota</taxon>
        <taxon>Agaricomycotina</taxon>
        <taxon>Agaricomycetes</taxon>
        <taxon>Polyporales</taxon>
        <taxon>Phanerochaetaceae</taxon>
        <taxon>Phanerochaete</taxon>
    </lineage>
</organism>